<evidence type="ECO:0000313" key="2">
    <source>
        <dbReference type="EMBL" id="ACO77944.1"/>
    </source>
</evidence>
<dbReference type="AlphaFoldDB" id="C1DSI9"/>
<dbReference type="GeneID" id="88184995"/>
<dbReference type="HOGENOM" id="CLU_083287_7_2_6"/>
<dbReference type="GO" id="GO:0006950">
    <property type="term" value="P:response to stress"/>
    <property type="evidence" value="ECO:0007669"/>
    <property type="project" value="TreeGrafter"/>
</dbReference>
<dbReference type="InterPro" id="IPR036388">
    <property type="entry name" value="WH-like_DNA-bd_sf"/>
</dbReference>
<dbReference type="InterPro" id="IPR039422">
    <property type="entry name" value="MarR/SlyA-like"/>
</dbReference>
<sequence length="135" mass="15562">MKSLRQLLRERHEWMEARIFEGAERKGYGGITPAMSRLYGQISREPIGLSELARQMGISRQAIHKMVGEGVQAGFLELVDSEEDRRIKLVRFSLEGLRMADAARQEMESIEQELAERIGGEDLEELRRILAKAWY</sequence>
<dbReference type="PROSITE" id="PS50995">
    <property type="entry name" value="HTH_MARR_2"/>
    <property type="match status" value="1"/>
</dbReference>
<keyword evidence="3" id="KW-1185">Reference proteome</keyword>
<dbReference type="PRINTS" id="PR00598">
    <property type="entry name" value="HTHMARR"/>
</dbReference>
<name>C1DSI9_AZOVD</name>
<dbReference type="STRING" id="322710.Avin_17310"/>
<protein>
    <submittedName>
        <fullName evidence="2">Regulatory protein, MarR family</fullName>
    </submittedName>
</protein>
<evidence type="ECO:0000259" key="1">
    <source>
        <dbReference type="PROSITE" id="PS50995"/>
    </source>
</evidence>
<gene>
    <name evidence="2" type="ordered locus">Avin_17310</name>
</gene>
<proteinExistence type="predicted"/>
<dbReference type="OrthoDB" id="6691125at2"/>
<dbReference type="PANTHER" id="PTHR33164:SF57">
    <property type="entry name" value="MARR-FAMILY TRANSCRIPTIONAL REGULATOR"/>
    <property type="match status" value="1"/>
</dbReference>
<dbReference type="KEGG" id="avn:Avin_17310"/>
<dbReference type="Proteomes" id="UP000002424">
    <property type="component" value="Chromosome"/>
</dbReference>
<dbReference type="SUPFAM" id="SSF46785">
    <property type="entry name" value="Winged helix' DNA-binding domain"/>
    <property type="match status" value="1"/>
</dbReference>
<dbReference type="eggNOG" id="COG1846">
    <property type="taxonomic scope" value="Bacteria"/>
</dbReference>
<reference evidence="2 3" key="1">
    <citation type="journal article" date="2009" name="J. Bacteriol.">
        <title>Genome sequence of Azotobacter vinelandii, an obligate aerobe specialized to support diverse anaerobic metabolic processes.</title>
        <authorList>
            <person name="Setubal J.C."/>
            <person name="dos Santos P."/>
            <person name="Goldman B.S."/>
            <person name="Ertesvag H."/>
            <person name="Espin G."/>
            <person name="Rubio L.M."/>
            <person name="Valla S."/>
            <person name="Almeida N.F."/>
            <person name="Balasubramanian D."/>
            <person name="Cromes L."/>
            <person name="Curatti L."/>
            <person name="Du Z."/>
            <person name="Godsy E."/>
            <person name="Goodner B."/>
            <person name="Hellner-Burris K."/>
            <person name="Hernandez J.A."/>
            <person name="Houmiel K."/>
            <person name="Imperial J."/>
            <person name="Kennedy C."/>
            <person name="Larson T.J."/>
            <person name="Latreille P."/>
            <person name="Ligon L.S."/>
            <person name="Lu J."/>
            <person name="Maerk M."/>
            <person name="Miller N.M."/>
            <person name="Norton S."/>
            <person name="O'Carroll I.P."/>
            <person name="Paulsen I."/>
            <person name="Raulfs E.C."/>
            <person name="Roemer R."/>
            <person name="Rosser J."/>
            <person name="Segura D."/>
            <person name="Slater S."/>
            <person name="Stricklin S.L."/>
            <person name="Studholme D.J."/>
            <person name="Sun J."/>
            <person name="Viana C.J."/>
            <person name="Wallin E."/>
            <person name="Wang B."/>
            <person name="Wheeler C."/>
            <person name="Zhu H."/>
            <person name="Dean D.R."/>
            <person name="Dixon R."/>
            <person name="Wood D."/>
        </authorList>
    </citation>
    <scope>NUCLEOTIDE SEQUENCE [LARGE SCALE GENOMIC DNA]</scope>
    <source>
        <strain evidence="3">DJ / ATCC BAA-1303</strain>
    </source>
</reference>
<dbReference type="RefSeq" id="WP_012700354.1">
    <property type="nucleotide sequence ID" value="NC_012560.1"/>
</dbReference>
<dbReference type="EMBL" id="CP001157">
    <property type="protein sequence ID" value="ACO77944.1"/>
    <property type="molecule type" value="Genomic_DNA"/>
</dbReference>
<feature type="domain" description="HTH marR-type" evidence="1">
    <location>
        <begin position="1"/>
        <end position="135"/>
    </location>
</feature>
<dbReference type="InterPro" id="IPR036390">
    <property type="entry name" value="WH_DNA-bd_sf"/>
</dbReference>
<dbReference type="InterPro" id="IPR000835">
    <property type="entry name" value="HTH_MarR-typ"/>
</dbReference>
<dbReference type="Gene3D" id="1.10.10.10">
    <property type="entry name" value="Winged helix-like DNA-binding domain superfamily/Winged helix DNA-binding domain"/>
    <property type="match status" value="1"/>
</dbReference>
<dbReference type="GO" id="GO:0003700">
    <property type="term" value="F:DNA-binding transcription factor activity"/>
    <property type="evidence" value="ECO:0007669"/>
    <property type="project" value="InterPro"/>
</dbReference>
<dbReference type="EnsemblBacteria" id="ACO77944">
    <property type="protein sequence ID" value="ACO77944"/>
    <property type="gene ID" value="Avin_17310"/>
</dbReference>
<dbReference type="PANTHER" id="PTHR33164">
    <property type="entry name" value="TRANSCRIPTIONAL REGULATOR, MARR FAMILY"/>
    <property type="match status" value="1"/>
</dbReference>
<evidence type="ECO:0000313" key="3">
    <source>
        <dbReference type="Proteomes" id="UP000002424"/>
    </source>
</evidence>
<dbReference type="SMART" id="SM00347">
    <property type="entry name" value="HTH_MARR"/>
    <property type="match status" value="1"/>
</dbReference>
<accession>C1DSI9</accession>
<dbReference type="Pfam" id="PF12802">
    <property type="entry name" value="MarR_2"/>
    <property type="match status" value="1"/>
</dbReference>
<organism evidence="2 3">
    <name type="scientific">Azotobacter vinelandii (strain DJ / ATCC BAA-1303)</name>
    <dbReference type="NCBI Taxonomy" id="322710"/>
    <lineage>
        <taxon>Bacteria</taxon>
        <taxon>Pseudomonadati</taxon>
        <taxon>Pseudomonadota</taxon>
        <taxon>Gammaproteobacteria</taxon>
        <taxon>Pseudomonadales</taxon>
        <taxon>Pseudomonadaceae</taxon>
        <taxon>Azotobacter</taxon>
    </lineage>
</organism>